<dbReference type="Proteomes" id="UP001210720">
    <property type="component" value="Unassembled WGS sequence"/>
</dbReference>
<evidence type="ECO:0000313" key="2">
    <source>
        <dbReference type="Proteomes" id="UP001210720"/>
    </source>
</evidence>
<proteinExistence type="predicted"/>
<protein>
    <submittedName>
        <fullName evidence="1">Uncharacterized protein</fullName>
    </submittedName>
</protein>
<dbReference type="RefSeq" id="WP_271432170.1">
    <property type="nucleotide sequence ID" value="NZ_JAQIOY010000002.1"/>
</dbReference>
<keyword evidence="2" id="KW-1185">Reference proteome</keyword>
<organism evidence="1 2">
    <name type="scientific">Thalassococcus lentus</name>
    <dbReference type="NCBI Taxonomy" id="1210524"/>
    <lineage>
        <taxon>Bacteria</taxon>
        <taxon>Pseudomonadati</taxon>
        <taxon>Pseudomonadota</taxon>
        <taxon>Alphaproteobacteria</taxon>
        <taxon>Rhodobacterales</taxon>
        <taxon>Roseobacteraceae</taxon>
        <taxon>Thalassococcus</taxon>
    </lineage>
</organism>
<name>A0ABT4XS98_9RHOB</name>
<dbReference type="EMBL" id="JAQIOY010000002">
    <property type="protein sequence ID" value="MDA7424834.1"/>
    <property type="molecule type" value="Genomic_DNA"/>
</dbReference>
<accession>A0ABT4XS98</accession>
<reference evidence="1 2" key="1">
    <citation type="submission" date="2023-01" db="EMBL/GenBank/DDBJ databases">
        <title>Thalassococcus onchidii sp. nov., isolated from a marine invertebrate from the South China Sea.</title>
        <authorList>
            <person name="Xu S."/>
            <person name="Liu Z."/>
            <person name="Xu Y."/>
        </authorList>
    </citation>
    <scope>NUCLEOTIDE SEQUENCE [LARGE SCALE GENOMIC DNA]</scope>
    <source>
        <strain evidence="1 2">KCTC 32084</strain>
    </source>
</reference>
<sequence length="150" mass="17415">MKHEPFAPKRLTDLKPVEARLITLLRHVNAHRAPQRAIWSDLRRDMTFKRARSCWMAASNMLDLLNSHGWQPAPLSAPRCKLLSQHEQTLVLFVLSATEQRREEAMEQALFLIQPHKMPELVKQAERLGMPLLCADCKRRILGDRTLTFQ</sequence>
<evidence type="ECO:0000313" key="1">
    <source>
        <dbReference type="EMBL" id="MDA7424834.1"/>
    </source>
</evidence>
<comment type="caution">
    <text evidence="1">The sequence shown here is derived from an EMBL/GenBank/DDBJ whole genome shotgun (WGS) entry which is preliminary data.</text>
</comment>
<gene>
    <name evidence="1" type="ORF">PFY00_08865</name>
</gene>